<accession>A0A9X9LS34</accession>
<dbReference type="Pfam" id="PF03414">
    <property type="entry name" value="Glyco_transf_6"/>
    <property type="match status" value="1"/>
</dbReference>
<evidence type="ECO:0008006" key="10">
    <source>
        <dbReference type="Google" id="ProtNLM"/>
    </source>
</evidence>
<evidence type="ECO:0000313" key="9">
    <source>
        <dbReference type="Proteomes" id="UP000269945"/>
    </source>
</evidence>
<evidence type="ECO:0000256" key="7">
    <source>
        <dbReference type="PIRSR" id="PIRSR605076-3"/>
    </source>
</evidence>
<keyword evidence="3" id="KW-0328">Glycosyltransferase</keyword>
<comment type="subcellular location">
    <subcellularLocation>
        <location evidence="1">Membrane</location>
        <topology evidence="1">Single-pass type II membrane protein</topology>
    </subcellularLocation>
</comment>
<dbReference type="GO" id="GO:0004380">
    <property type="term" value="F:glycoprotein-fucosylgalactoside alpha-N-acetylgalactosaminyltransferase activity"/>
    <property type="evidence" value="ECO:0007669"/>
    <property type="project" value="TreeGrafter"/>
</dbReference>
<evidence type="ECO:0000256" key="2">
    <source>
        <dbReference type="ARBA" id="ARBA00010413"/>
    </source>
</evidence>
<keyword evidence="5" id="KW-0812">Transmembrane</keyword>
<keyword evidence="4" id="KW-0808">Transferase</keyword>
<keyword evidence="7" id="KW-0464">Manganese</keyword>
<evidence type="ECO:0000256" key="5">
    <source>
        <dbReference type="ARBA" id="ARBA00022968"/>
    </source>
</evidence>
<dbReference type="PANTHER" id="PTHR10462">
    <property type="entry name" value="GLYCOSYLTRANSFERASE-RELATED"/>
    <property type="match status" value="1"/>
</dbReference>
<dbReference type="GO" id="GO:0046872">
    <property type="term" value="F:metal ion binding"/>
    <property type="evidence" value="ECO:0007669"/>
    <property type="project" value="UniProtKB-KW"/>
</dbReference>
<comment type="cofactor">
    <cofactor evidence="7">
        <name>Mn(2+)</name>
        <dbReference type="ChEBI" id="CHEBI:29035"/>
    </cofactor>
    <text evidence="7">Binds 1 Mn(2+) ion per subunit.</text>
</comment>
<evidence type="ECO:0000256" key="6">
    <source>
        <dbReference type="PIRSR" id="PIRSR605076-2"/>
    </source>
</evidence>
<evidence type="ECO:0000256" key="1">
    <source>
        <dbReference type="ARBA" id="ARBA00004606"/>
    </source>
</evidence>
<reference evidence="8 9" key="1">
    <citation type="submission" date="2018-10" db="EMBL/GenBank/DDBJ databases">
        <authorList>
            <person name="Ekblom R."/>
            <person name="Jareborg N."/>
        </authorList>
    </citation>
    <scope>NUCLEOTIDE SEQUENCE [LARGE SCALE GENOMIC DNA]</scope>
    <source>
        <tissue evidence="8">Muscle</tissue>
    </source>
</reference>
<comment type="similarity">
    <text evidence="2">Belongs to the glycosyltransferase 6 family.</text>
</comment>
<dbReference type="GO" id="GO:0005975">
    <property type="term" value="P:carbohydrate metabolic process"/>
    <property type="evidence" value="ECO:0007669"/>
    <property type="project" value="InterPro"/>
</dbReference>
<feature type="binding site" evidence="7">
    <location>
        <position position="94"/>
    </location>
    <ligand>
        <name>Mn(2+)</name>
        <dbReference type="ChEBI" id="CHEBI:29035"/>
    </ligand>
</feature>
<feature type="binding site" evidence="6">
    <location>
        <position position="116"/>
    </location>
    <ligand>
        <name>an alpha-L-fucosyl-(1-&gt;2)-beta-D-galactosyl derivative</name>
        <dbReference type="ChEBI" id="CHEBI:140327"/>
    </ligand>
</feature>
<name>A0A9X9LS34_GULGU</name>
<keyword evidence="9" id="KW-1185">Reference proteome</keyword>
<dbReference type="EMBL" id="CYRY02013859">
    <property type="protein sequence ID" value="VCW84278.1"/>
    <property type="molecule type" value="Genomic_DNA"/>
</dbReference>
<sequence length="220" mass="24860">MSLIPVGRWSSWTCSCRGHRSPSWWETGSPTRSSLTSRLPGPRALPPPWEGWRVVVLEVPGAPHGRMSMQRMAMVSRLCEQRFLREMDDLVCADVNMTFCDHVGMEILSPLFGTLHPSFHWVSLEDFSYQCRPLSQAHIPMDQGNIYYTGAFLRGLVVEVYRLTLACHQAMGVDLADGIGVLWCDKSHLNRYLLDHKPSYPRRTCGTRSSRAALPAPHPP</sequence>
<dbReference type="SUPFAM" id="SSF53448">
    <property type="entry name" value="Nucleotide-diphospho-sugar transferases"/>
    <property type="match status" value="1"/>
</dbReference>
<dbReference type="GO" id="GO:0016020">
    <property type="term" value="C:membrane"/>
    <property type="evidence" value="ECO:0007669"/>
    <property type="project" value="UniProtKB-SubCell"/>
</dbReference>
<evidence type="ECO:0000256" key="3">
    <source>
        <dbReference type="ARBA" id="ARBA00022676"/>
    </source>
</evidence>
<dbReference type="GO" id="GO:0031982">
    <property type="term" value="C:vesicle"/>
    <property type="evidence" value="ECO:0007669"/>
    <property type="project" value="TreeGrafter"/>
</dbReference>
<dbReference type="PANTHER" id="PTHR10462:SF29">
    <property type="entry name" value="HISTO-BLOOD GROUP ABO SYSTEM TRANSFERASE"/>
    <property type="match status" value="1"/>
</dbReference>
<organism evidence="8 9">
    <name type="scientific">Gulo gulo</name>
    <name type="common">Wolverine</name>
    <name type="synonym">Gluton</name>
    <dbReference type="NCBI Taxonomy" id="48420"/>
    <lineage>
        <taxon>Eukaryota</taxon>
        <taxon>Metazoa</taxon>
        <taxon>Chordata</taxon>
        <taxon>Craniata</taxon>
        <taxon>Vertebrata</taxon>
        <taxon>Euteleostomi</taxon>
        <taxon>Mammalia</taxon>
        <taxon>Eutheria</taxon>
        <taxon>Laurasiatheria</taxon>
        <taxon>Carnivora</taxon>
        <taxon>Caniformia</taxon>
        <taxon>Musteloidea</taxon>
        <taxon>Mustelidae</taxon>
        <taxon>Guloninae</taxon>
        <taxon>Gulo</taxon>
    </lineage>
</organism>
<proteinExistence type="inferred from homology"/>
<dbReference type="AlphaFoldDB" id="A0A9X9LS34"/>
<comment type="caution">
    <text evidence="8">The sequence shown here is derived from an EMBL/GenBank/DDBJ whole genome shotgun (WGS) entry which is preliminary data.</text>
</comment>
<dbReference type="InterPro" id="IPR005076">
    <property type="entry name" value="Glyco_trans_6"/>
</dbReference>
<evidence type="ECO:0000313" key="8">
    <source>
        <dbReference type="EMBL" id="VCW84278.1"/>
    </source>
</evidence>
<gene>
    <name evidence="8" type="ORF">BN2614_LOCUS1</name>
</gene>
<evidence type="ECO:0000256" key="4">
    <source>
        <dbReference type="ARBA" id="ARBA00022679"/>
    </source>
</evidence>
<dbReference type="GO" id="GO:0005794">
    <property type="term" value="C:Golgi apparatus"/>
    <property type="evidence" value="ECO:0007669"/>
    <property type="project" value="TreeGrafter"/>
</dbReference>
<protein>
    <recommendedName>
        <fullName evidence="10">Histo-blood group ABO system transferase-like</fullName>
    </recommendedName>
</protein>
<dbReference type="InterPro" id="IPR029044">
    <property type="entry name" value="Nucleotide-diphossugar_trans"/>
</dbReference>
<keyword evidence="7" id="KW-0479">Metal-binding</keyword>
<dbReference type="Proteomes" id="UP000269945">
    <property type="component" value="Unassembled WGS sequence"/>
</dbReference>
<dbReference type="Gene3D" id="3.90.550.10">
    <property type="entry name" value="Spore Coat Polysaccharide Biosynthesis Protein SpsA, Chain A"/>
    <property type="match status" value="1"/>
</dbReference>
<keyword evidence="5" id="KW-0735">Signal-anchor</keyword>